<keyword evidence="3" id="KW-1185">Reference proteome</keyword>
<keyword evidence="1" id="KW-0812">Transmembrane</keyword>
<evidence type="ECO:0000313" key="3">
    <source>
        <dbReference type="Proteomes" id="UP000030437"/>
    </source>
</evidence>
<keyword evidence="1" id="KW-1133">Transmembrane helix</keyword>
<accession>A0A0A3IJY0</accession>
<dbReference type="eggNOG" id="ENOG50344T1">
    <property type="taxonomic scope" value="Bacteria"/>
</dbReference>
<reference evidence="2 3" key="1">
    <citation type="submission" date="2014-02" db="EMBL/GenBank/DDBJ databases">
        <title>Draft genome sequence of Lysinibacillus odysseyi NBRC 100172.</title>
        <authorList>
            <person name="Zhang F."/>
            <person name="Wang G."/>
            <person name="Zhang L."/>
        </authorList>
    </citation>
    <scope>NUCLEOTIDE SEQUENCE [LARGE SCALE GENOMIC DNA]</scope>
    <source>
        <strain evidence="2 3">NBRC 100172</strain>
    </source>
</reference>
<comment type="caution">
    <text evidence="2">The sequence shown here is derived from an EMBL/GenBank/DDBJ whole genome shotgun (WGS) entry which is preliminary data.</text>
</comment>
<name>A0A0A3IJY0_9BACI</name>
<keyword evidence="1" id="KW-0472">Membrane</keyword>
<feature type="transmembrane region" description="Helical" evidence="1">
    <location>
        <begin position="12"/>
        <end position="33"/>
    </location>
</feature>
<dbReference type="STRING" id="1220589.CD32_11525"/>
<dbReference type="RefSeq" id="WP_036154656.1">
    <property type="nucleotide sequence ID" value="NZ_AVCX01000006.1"/>
</dbReference>
<dbReference type="Proteomes" id="UP000030437">
    <property type="component" value="Unassembled WGS sequence"/>
</dbReference>
<dbReference type="OrthoDB" id="2453467at2"/>
<feature type="transmembrane region" description="Helical" evidence="1">
    <location>
        <begin position="45"/>
        <end position="61"/>
    </location>
</feature>
<evidence type="ECO:0000256" key="1">
    <source>
        <dbReference type="SAM" id="Phobius"/>
    </source>
</evidence>
<organism evidence="2 3">
    <name type="scientific">Lysinibacillus odysseyi 34hs-1 = NBRC 100172</name>
    <dbReference type="NCBI Taxonomy" id="1220589"/>
    <lineage>
        <taxon>Bacteria</taxon>
        <taxon>Bacillati</taxon>
        <taxon>Bacillota</taxon>
        <taxon>Bacilli</taxon>
        <taxon>Bacillales</taxon>
        <taxon>Bacillaceae</taxon>
        <taxon>Lysinibacillus</taxon>
    </lineage>
</organism>
<dbReference type="AlphaFoldDB" id="A0A0A3IJY0"/>
<evidence type="ECO:0000313" key="2">
    <source>
        <dbReference type="EMBL" id="KGR85066.1"/>
    </source>
</evidence>
<dbReference type="EMBL" id="JPVP01000055">
    <property type="protein sequence ID" value="KGR85066.1"/>
    <property type="molecule type" value="Genomic_DNA"/>
</dbReference>
<feature type="transmembrane region" description="Helical" evidence="1">
    <location>
        <begin position="68"/>
        <end position="94"/>
    </location>
</feature>
<proteinExistence type="predicted"/>
<protein>
    <submittedName>
        <fullName evidence="2">Uncharacterized protein</fullName>
    </submittedName>
</protein>
<gene>
    <name evidence="2" type="ORF">CD32_11525</name>
</gene>
<sequence length="97" mass="11094">MELDTLKIRVFHWAGWISVIIGLFALAILNITLLSGYDTPFSDRLSLFIFLSLLFGAIACLQRMSRTLGLWGIFLAFFLILFMGVMFLLGWFIIPFP</sequence>